<organism evidence="4 5">
    <name type="scientific">Megasphaera hominis</name>
    <dbReference type="NCBI Taxonomy" id="159836"/>
    <lineage>
        <taxon>Bacteria</taxon>
        <taxon>Bacillati</taxon>
        <taxon>Bacillota</taxon>
        <taxon>Negativicutes</taxon>
        <taxon>Veillonellales</taxon>
        <taxon>Veillonellaceae</taxon>
        <taxon>Megasphaera</taxon>
    </lineage>
</organism>
<dbReference type="InterPro" id="IPR000979">
    <property type="entry name" value="Phosphodiesterase_MJ0936/Vps29"/>
</dbReference>
<protein>
    <recommendedName>
        <fullName evidence="2">Phosphoesterase</fullName>
        <ecNumber evidence="2">3.1.4.-</ecNumber>
    </recommendedName>
</protein>
<keyword evidence="2" id="KW-0479">Metal-binding</keyword>
<name>A0ABR6VGY9_9FIRM</name>
<sequence length="164" mass="18219">MSDTQYLGLVSDSHGRFGALEKMADAEPHVGAWIHAGDYSRDGDDLALYTDVPVFSVLGNNDLWGDSDAPERRVVTWQGVRIAVIHGHQWYGERRMKKLLELGRTADASLVVFGHSHRRFLEEEQGITLVNPGSIALPRDNKRGTYAVCEITNGTVGNIIFKEI</sequence>
<dbReference type="Pfam" id="PF12850">
    <property type="entry name" value="Metallophos_2"/>
    <property type="match status" value="1"/>
</dbReference>
<dbReference type="SUPFAM" id="SSF56300">
    <property type="entry name" value="Metallo-dependent phosphatases"/>
    <property type="match status" value="1"/>
</dbReference>
<reference evidence="4 5" key="1">
    <citation type="submission" date="2020-08" db="EMBL/GenBank/DDBJ databases">
        <authorList>
            <person name="Liu C."/>
            <person name="Sun Q."/>
        </authorList>
    </citation>
    <scope>NUCLEOTIDE SEQUENCE [LARGE SCALE GENOMIC DNA]</scope>
    <source>
        <strain evidence="4 5">NSJ-59</strain>
    </source>
</reference>
<dbReference type="Proteomes" id="UP000606870">
    <property type="component" value="Unassembled WGS sequence"/>
</dbReference>
<accession>A0ABR6VGY9</accession>
<proteinExistence type="inferred from homology"/>
<keyword evidence="5" id="KW-1185">Reference proteome</keyword>
<evidence type="ECO:0000256" key="2">
    <source>
        <dbReference type="RuleBase" id="RU362039"/>
    </source>
</evidence>
<comment type="similarity">
    <text evidence="1 2">Belongs to the metallophosphoesterase superfamily. YfcE family.</text>
</comment>
<comment type="caution">
    <text evidence="4">The sequence shown here is derived from an EMBL/GenBank/DDBJ whole genome shotgun (WGS) entry which is preliminary data.</text>
</comment>
<dbReference type="InterPro" id="IPR029052">
    <property type="entry name" value="Metallo-depent_PP-like"/>
</dbReference>
<dbReference type="RefSeq" id="WP_186502737.1">
    <property type="nucleotide sequence ID" value="NZ_JACOGK010000010.1"/>
</dbReference>
<dbReference type="PANTHER" id="PTHR11124">
    <property type="entry name" value="VACUOLAR SORTING PROTEIN VPS29"/>
    <property type="match status" value="1"/>
</dbReference>
<evidence type="ECO:0000313" key="4">
    <source>
        <dbReference type="EMBL" id="MBC3536582.1"/>
    </source>
</evidence>
<comment type="cofactor">
    <cofactor evidence="2">
        <name>a divalent metal cation</name>
        <dbReference type="ChEBI" id="CHEBI:60240"/>
    </cofactor>
</comment>
<evidence type="ECO:0000313" key="5">
    <source>
        <dbReference type="Proteomes" id="UP000606870"/>
    </source>
</evidence>
<dbReference type="NCBIfam" id="TIGR00040">
    <property type="entry name" value="yfcE"/>
    <property type="match status" value="1"/>
</dbReference>
<dbReference type="InterPro" id="IPR024654">
    <property type="entry name" value="Calcineurin-like_PHP_lpxH"/>
</dbReference>
<evidence type="ECO:0000259" key="3">
    <source>
        <dbReference type="Pfam" id="PF12850"/>
    </source>
</evidence>
<feature type="domain" description="Calcineurin-like phosphoesterase" evidence="3">
    <location>
        <begin position="7"/>
        <end position="153"/>
    </location>
</feature>
<dbReference type="Gene3D" id="3.60.21.10">
    <property type="match status" value="1"/>
</dbReference>
<gene>
    <name evidence="4" type="ORF">H8J70_04875</name>
</gene>
<dbReference type="EMBL" id="JACOGK010000010">
    <property type="protein sequence ID" value="MBC3536582.1"/>
    <property type="molecule type" value="Genomic_DNA"/>
</dbReference>
<dbReference type="EC" id="3.1.4.-" evidence="2"/>
<evidence type="ECO:0000256" key="1">
    <source>
        <dbReference type="ARBA" id="ARBA00008950"/>
    </source>
</evidence>